<keyword evidence="3" id="KW-1185">Reference proteome</keyword>
<organism evidence="2 3">
    <name type="scientific">Paenibacillus sacheonensis</name>
    <dbReference type="NCBI Taxonomy" id="742054"/>
    <lineage>
        <taxon>Bacteria</taxon>
        <taxon>Bacillati</taxon>
        <taxon>Bacillota</taxon>
        <taxon>Bacilli</taxon>
        <taxon>Bacillales</taxon>
        <taxon>Paenibacillaceae</taxon>
        <taxon>Paenibacillus</taxon>
    </lineage>
</organism>
<dbReference type="SUPFAM" id="SSF53474">
    <property type="entry name" value="alpha/beta-Hydrolases"/>
    <property type="match status" value="1"/>
</dbReference>
<dbReference type="InterPro" id="IPR013830">
    <property type="entry name" value="SGNH_hydro"/>
</dbReference>
<dbReference type="EMBL" id="JAAAMU010000003">
    <property type="protein sequence ID" value="NBC68790.1"/>
    <property type="molecule type" value="Genomic_DNA"/>
</dbReference>
<dbReference type="Gene3D" id="3.40.50.1820">
    <property type="entry name" value="alpha/beta hydrolase"/>
    <property type="match status" value="1"/>
</dbReference>
<dbReference type="SUPFAM" id="SSF52266">
    <property type="entry name" value="SGNH hydrolase"/>
    <property type="match status" value="1"/>
</dbReference>
<dbReference type="Proteomes" id="UP000558113">
    <property type="component" value="Unassembled WGS sequence"/>
</dbReference>
<dbReference type="PANTHER" id="PTHR30383:SF5">
    <property type="entry name" value="SGNH HYDROLASE-TYPE ESTERASE DOMAIN-CONTAINING PROTEIN"/>
    <property type="match status" value="1"/>
</dbReference>
<gene>
    <name evidence="2" type="ORF">GT003_07305</name>
</gene>
<dbReference type="CDD" id="cd01834">
    <property type="entry name" value="SGNH_hydrolase_like_2"/>
    <property type="match status" value="1"/>
</dbReference>
<evidence type="ECO:0000313" key="2">
    <source>
        <dbReference type="EMBL" id="NBC68790.1"/>
    </source>
</evidence>
<dbReference type="InterPro" id="IPR051532">
    <property type="entry name" value="Ester_Hydrolysis_Enzymes"/>
</dbReference>
<dbReference type="Gene3D" id="3.40.50.1110">
    <property type="entry name" value="SGNH hydrolase"/>
    <property type="match status" value="1"/>
</dbReference>
<evidence type="ECO:0000313" key="3">
    <source>
        <dbReference type="Proteomes" id="UP000558113"/>
    </source>
</evidence>
<feature type="domain" description="SGNH hydrolase-type esterase" evidence="1">
    <location>
        <begin position="20"/>
        <end position="223"/>
    </location>
</feature>
<accession>A0A7X5C015</accession>
<dbReference type="InterPro" id="IPR029058">
    <property type="entry name" value="AB_hydrolase_fold"/>
</dbReference>
<sequence>MESIQCTKRVELPIAKRIVFLGDSITENGTYIQMIDAYFQKHMPARNFEFINLGVSSETLSGEDESDHPFPRPCVHERLDRALAETRPDWVVLCYGMNDGIYHPFSEERFLRYQSGYIRAVEQIQAAGALPLLMTPPPFDAATFEGELQPAGRESYGFQRPYAGYDREVLGRYTDWVLDYGRREKLAVVDIRGPLLQWIQVCREQNSAYRYGDGIHPEADGHWVMARTILARVFHIELERIPAWIEHPESSEYYRLIGERRQWLDAAWREHVGHTNPNKAKTPGLVAAREQAQRLMVSIREAADREGGETSLAVSAWSGAKRMDFYLDGRECILVAPHEPAKEKPWVWRTEFFDAFAEADRALLHQGWHIAYIRLSNLYGHPDAAAMMRSFQDELAATNGLSERPALFGFSRGGLYALRYAGLYPAKVSSVYLDAPVVDIRSWPGGSGNGHGSPEEWSDCLGLYGITAEEAGAVTDELLNGMTRAAESGIPILLISGDSDEAVPLEENGALLVASYREQGGRIEQIVKPGGRHHPHGLPDVAPIVSFVTEAFASYHPERVIKPTTNCSV</sequence>
<dbReference type="PANTHER" id="PTHR30383">
    <property type="entry name" value="THIOESTERASE 1/PROTEASE 1/LYSOPHOSPHOLIPASE L1"/>
    <property type="match status" value="1"/>
</dbReference>
<dbReference type="GO" id="GO:0004622">
    <property type="term" value="F:phosphatidylcholine lysophospholipase activity"/>
    <property type="evidence" value="ECO:0007669"/>
    <property type="project" value="TreeGrafter"/>
</dbReference>
<dbReference type="Pfam" id="PF13472">
    <property type="entry name" value="Lipase_GDSL_2"/>
    <property type="match status" value="1"/>
</dbReference>
<comment type="caution">
    <text evidence="2">The sequence shown here is derived from an EMBL/GenBank/DDBJ whole genome shotgun (WGS) entry which is preliminary data.</text>
</comment>
<dbReference type="AlphaFoldDB" id="A0A7X5C015"/>
<protein>
    <recommendedName>
        <fullName evidence="1">SGNH hydrolase-type esterase domain-containing protein</fullName>
    </recommendedName>
</protein>
<evidence type="ECO:0000259" key="1">
    <source>
        <dbReference type="Pfam" id="PF13472"/>
    </source>
</evidence>
<name>A0A7X5C015_9BACL</name>
<reference evidence="2 3" key="1">
    <citation type="submission" date="2020-01" db="EMBL/GenBank/DDBJ databases">
        <title>Paenibacillus soybeanensis sp. nov. isolated from the nodules of soybean (Glycine max(L.) Merr).</title>
        <authorList>
            <person name="Wang H."/>
        </authorList>
    </citation>
    <scope>NUCLEOTIDE SEQUENCE [LARGE SCALE GENOMIC DNA]</scope>
    <source>
        <strain evidence="2 3">DSM 23054</strain>
    </source>
</reference>
<dbReference type="OrthoDB" id="2513075at2"/>
<proteinExistence type="predicted"/>
<dbReference type="RefSeq" id="WP_161695956.1">
    <property type="nucleotide sequence ID" value="NZ_JAAAMU010000003.1"/>
</dbReference>
<dbReference type="InterPro" id="IPR036514">
    <property type="entry name" value="SGNH_hydro_sf"/>
</dbReference>